<reference evidence="1 2" key="1">
    <citation type="submission" date="2020-08" db="EMBL/GenBank/DDBJ databases">
        <title>The genome sequence of type strain Novosphingobium flavum NBRC 111647.</title>
        <authorList>
            <person name="Liu Y."/>
        </authorList>
    </citation>
    <scope>NUCLEOTIDE SEQUENCE [LARGE SCALE GENOMIC DNA]</scope>
    <source>
        <strain evidence="1 2">NBRC 111647</strain>
    </source>
</reference>
<evidence type="ECO:0000313" key="1">
    <source>
        <dbReference type="EMBL" id="MBC2665387.1"/>
    </source>
</evidence>
<sequence>MAFAVPAYAADPAPGRAPGMPLALAVEAARTSIAACLAQGARVTVEVKDSAGVTVALLSEDGADAASIATVRSRNQAVLKTRTPSGGGDPALSAEPRLAQAGRGALPVLAGTAFLGAYGVAGSASDAADEACARTGLAHVAARIR</sequence>
<evidence type="ECO:0000313" key="2">
    <source>
        <dbReference type="Proteomes" id="UP000566813"/>
    </source>
</evidence>
<dbReference type="SUPFAM" id="SSF143744">
    <property type="entry name" value="GlcG-like"/>
    <property type="match status" value="1"/>
</dbReference>
<dbReference type="InterPro" id="IPR038084">
    <property type="entry name" value="PduO/GlcC-like_sf"/>
</dbReference>
<comment type="caution">
    <text evidence="1">The sequence shown here is derived from an EMBL/GenBank/DDBJ whole genome shotgun (WGS) entry which is preliminary data.</text>
</comment>
<dbReference type="AlphaFoldDB" id="A0A7X1FRV8"/>
<accession>A0A7X1FRV8</accession>
<dbReference type="Proteomes" id="UP000566813">
    <property type="component" value="Unassembled WGS sequence"/>
</dbReference>
<protein>
    <submittedName>
        <fullName evidence="1">Heme-binding protein</fullName>
    </submittedName>
</protein>
<dbReference type="Gene3D" id="3.30.450.150">
    <property type="entry name" value="Haem-degrading domain"/>
    <property type="match status" value="1"/>
</dbReference>
<keyword evidence="2" id="KW-1185">Reference proteome</keyword>
<dbReference type="EMBL" id="JACLAW010000005">
    <property type="protein sequence ID" value="MBC2665387.1"/>
    <property type="molecule type" value="Genomic_DNA"/>
</dbReference>
<proteinExistence type="predicted"/>
<dbReference type="Pfam" id="PF03928">
    <property type="entry name" value="HbpS-like"/>
    <property type="match status" value="1"/>
</dbReference>
<dbReference type="InterPro" id="IPR005624">
    <property type="entry name" value="PduO/GlcC-like"/>
</dbReference>
<gene>
    <name evidence="1" type="ORF">H7F51_07630</name>
</gene>
<organism evidence="1 2">
    <name type="scientific">Novosphingobium flavum</name>
    <dbReference type="NCBI Taxonomy" id="1778672"/>
    <lineage>
        <taxon>Bacteria</taxon>
        <taxon>Pseudomonadati</taxon>
        <taxon>Pseudomonadota</taxon>
        <taxon>Alphaproteobacteria</taxon>
        <taxon>Sphingomonadales</taxon>
        <taxon>Sphingomonadaceae</taxon>
        <taxon>Novosphingobium</taxon>
    </lineage>
</organism>
<name>A0A7X1FRV8_9SPHN</name>